<evidence type="ECO:0008006" key="11">
    <source>
        <dbReference type="Google" id="ProtNLM"/>
    </source>
</evidence>
<dbReference type="Pfam" id="PF13091">
    <property type="entry name" value="PLDc_2"/>
    <property type="match status" value="2"/>
</dbReference>
<evidence type="ECO:0000259" key="7">
    <source>
        <dbReference type="PROSITE" id="PS50025"/>
    </source>
</evidence>
<dbReference type="KEGG" id="ncv:NCAV_0593"/>
<keyword evidence="4" id="KW-0443">Lipid metabolism</keyword>
<dbReference type="SMART" id="SM00155">
    <property type="entry name" value="PLDc"/>
    <property type="match status" value="2"/>
</dbReference>
<dbReference type="InterPro" id="IPR013320">
    <property type="entry name" value="ConA-like_dom_sf"/>
</dbReference>
<keyword evidence="6" id="KW-1133">Transmembrane helix</keyword>
<dbReference type="EMBL" id="LT981265">
    <property type="protein sequence ID" value="SPC33786.1"/>
    <property type="molecule type" value="Genomic_DNA"/>
</dbReference>
<dbReference type="Gene3D" id="3.30.870.10">
    <property type="entry name" value="Endonuclease Chain A"/>
    <property type="match status" value="2"/>
</dbReference>
<evidence type="ECO:0000256" key="4">
    <source>
        <dbReference type="ARBA" id="ARBA00023098"/>
    </source>
</evidence>
<dbReference type="PROSITE" id="PS51257">
    <property type="entry name" value="PROKAR_LIPOPROTEIN"/>
    <property type="match status" value="1"/>
</dbReference>
<dbReference type="InterPro" id="IPR051406">
    <property type="entry name" value="PLD_domain"/>
</dbReference>
<keyword evidence="2" id="KW-0378">Hydrolase</keyword>
<dbReference type="PROSITE" id="PS50025">
    <property type="entry name" value="LAM_G_DOMAIN"/>
    <property type="match status" value="1"/>
</dbReference>
<dbReference type="GO" id="GO:0016891">
    <property type="term" value="F:RNA endonuclease activity producing 5'-phosphomonoesters, hydrolytic mechanism"/>
    <property type="evidence" value="ECO:0007669"/>
    <property type="project" value="TreeGrafter"/>
</dbReference>
<dbReference type="InterPro" id="IPR025202">
    <property type="entry name" value="PLD-like_dom"/>
</dbReference>
<evidence type="ECO:0000256" key="5">
    <source>
        <dbReference type="ARBA" id="ARBA00023157"/>
    </source>
</evidence>
<keyword evidence="5" id="KW-1015">Disulfide bond</keyword>
<dbReference type="SMART" id="SM00282">
    <property type="entry name" value="LamG"/>
    <property type="match status" value="1"/>
</dbReference>
<dbReference type="PANTHER" id="PTHR43856:SF1">
    <property type="entry name" value="MITOCHONDRIAL CARDIOLIPIN HYDROLASE"/>
    <property type="match status" value="1"/>
</dbReference>
<dbReference type="GO" id="GO:0016042">
    <property type="term" value="P:lipid catabolic process"/>
    <property type="evidence" value="ECO:0007669"/>
    <property type="project" value="UniProtKB-KW"/>
</dbReference>
<evidence type="ECO:0000313" key="9">
    <source>
        <dbReference type="EMBL" id="SPC33786.1"/>
    </source>
</evidence>
<evidence type="ECO:0000256" key="2">
    <source>
        <dbReference type="ARBA" id="ARBA00022801"/>
    </source>
</evidence>
<dbReference type="InterPro" id="IPR001791">
    <property type="entry name" value="Laminin_G"/>
</dbReference>
<name>A0A2K5AQ58_9ARCH</name>
<feature type="transmembrane region" description="Helical" evidence="6">
    <location>
        <begin position="21"/>
        <end position="44"/>
    </location>
</feature>
<dbReference type="SMART" id="SM00560">
    <property type="entry name" value="LamGL"/>
    <property type="match status" value="1"/>
</dbReference>
<dbReference type="Pfam" id="PF13385">
    <property type="entry name" value="Laminin_G_3"/>
    <property type="match status" value="1"/>
</dbReference>
<feature type="domain" description="PLD phosphodiesterase" evidence="8">
    <location>
        <begin position="490"/>
        <end position="516"/>
    </location>
</feature>
<dbReference type="InterPro" id="IPR006558">
    <property type="entry name" value="LamG-like"/>
</dbReference>
<gene>
    <name evidence="9" type="ORF">NCAV_0593</name>
</gene>
<evidence type="ECO:0000259" key="8">
    <source>
        <dbReference type="PROSITE" id="PS50035"/>
    </source>
</evidence>
<feature type="domain" description="Laminin G" evidence="7">
    <location>
        <begin position="52"/>
        <end position="241"/>
    </location>
</feature>
<protein>
    <recommendedName>
        <fullName evidence="11">Phospholipase D</fullName>
    </recommendedName>
</protein>
<dbReference type="RefSeq" id="WP_103287416.1">
    <property type="nucleotide sequence ID" value="NZ_LT981265.1"/>
</dbReference>
<dbReference type="PANTHER" id="PTHR43856">
    <property type="entry name" value="CARDIOLIPIN HYDROLASE"/>
    <property type="match status" value="1"/>
</dbReference>
<dbReference type="InterPro" id="IPR001736">
    <property type="entry name" value="PLipase_D/transphosphatidylase"/>
</dbReference>
<evidence type="ECO:0000256" key="1">
    <source>
        <dbReference type="ARBA" id="ARBA00022729"/>
    </source>
</evidence>
<dbReference type="GeneID" id="41594679"/>
<evidence type="ECO:0000313" key="10">
    <source>
        <dbReference type="Proteomes" id="UP000236248"/>
    </source>
</evidence>
<dbReference type="Gene3D" id="2.60.120.200">
    <property type="match status" value="1"/>
</dbReference>
<keyword evidence="6" id="KW-0812">Transmembrane</keyword>
<keyword evidence="3" id="KW-0442">Lipid degradation</keyword>
<accession>A0A2K5AQ58</accession>
<evidence type="ECO:0000256" key="3">
    <source>
        <dbReference type="ARBA" id="ARBA00022963"/>
    </source>
</evidence>
<proteinExistence type="predicted"/>
<dbReference type="Proteomes" id="UP000236248">
    <property type="component" value="Chromosome NCAV"/>
</dbReference>
<keyword evidence="6" id="KW-0472">Membrane</keyword>
<dbReference type="PROSITE" id="PS50035">
    <property type="entry name" value="PLD"/>
    <property type="match status" value="2"/>
</dbReference>
<evidence type="ECO:0000256" key="6">
    <source>
        <dbReference type="SAM" id="Phobius"/>
    </source>
</evidence>
<dbReference type="SUPFAM" id="SSF56024">
    <property type="entry name" value="Phospholipase D/nuclease"/>
    <property type="match status" value="2"/>
</dbReference>
<keyword evidence="10" id="KW-1185">Reference proteome</keyword>
<sequence>MKRDVCGMGIKEYSYVSLSKKISIIIISIIGCSMLITSTIPVYASTTNYNYAPYFTATGSNFVSIPDKQELRLTTNFTVSAWFKTTMNNNSQVAIIVNKGGFGADGSNVVDMNYGIWLTGSNQGVIGKVQAGFEDANGRDYFVTSPNTYNDGQWHYVVLTYDGSTLRLYVDGSLVSSLSTNGAVPDYNWDTPLTIGKNSLDNSRYFIGDIDEVRVYNRALNAQEVSDAFSKGIFTTDRLITYVSMPILLNNQDYYFDVLEAIKQAKSKIHIHVYQVEYTSDTTKRPRILLDELVNAKNRGVDVRISFSDTSLNLTDLKTFLNNKGIPYKIHDSHAKVVVIDDKVVYIGSSNWRTSSLQYNNENNLKSNNIDHINKAKTYIDKIWYENKTVNYTDDNLQGNYYSEVFLTGGYYDSVKNALDNAKNRVRLIMKWWKNYTTDPNDTASELTRALANAYKRGVDVKVIIDDTVPQSVRDYLKSQGIPTKLDPSSSQSTHAKSILIDNRVYIGSHNWNGGEKSTWETGIALINLEIQDEYQRYFDTLWNNSSRIISP</sequence>
<dbReference type="SUPFAM" id="SSF49899">
    <property type="entry name" value="Concanavalin A-like lectins/glucanases"/>
    <property type="match status" value="1"/>
</dbReference>
<dbReference type="CDD" id="cd00110">
    <property type="entry name" value="LamG"/>
    <property type="match status" value="1"/>
</dbReference>
<reference evidence="10" key="1">
    <citation type="submission" date="2018-01" db="EMBL/GenBank/DDBJ databases">
        <authorList>
            <person name="Kerou L M."/>
        </authorList>
    </citation>
    <scope>NUCLEOTIDE SEQUENCE [LARGE SCALE GENOMIC DNA]</scope>
    <source>
        <strain evidence="10">SCU2</strain>
    </source>
</reference>
<feature type="domain" description="PLD phosphodiesterase" evidence="8">
    <location>
        <begin position="334"/>
        <end position="356"/>
    </location>
</feature>
<dbReference type="AlphaFoldDB" id="A0A2K5AQ58"/>
<keyword evidence="1" id="KW-0732">Signal</keyword>
<organism evidence="9 10">
    <name type="scientific">Candidatus Nitrosocaldus cavascurensis</name>
    <dbReference type="NCBI Taxonomy" id="2058097"/>
    <lineage>
        <taxon>Archaea</taxon>
        <taxon>Nitrososphaerota</taxon>
        <taxon>Nitrososphaeria</taxon>
        <taxon>Candidatus Nitrosocaldales</taxon>
        <taxon>Candidatus Nitrosocaldaceae</taxon>
        <taxon>Candidatus Nitrosocaldus</taxon>
    </lineage>
</organism>